<feature type="signal peptide" evidence="2">
    <location>
        <begin position="1"/>
        <end position="18"/>
    </location>
</feature>
<proteinExistence type="predicted"/>
<organism evidence="3 4">
    <name type="scientific">Roseibium aquae</name>
    <dbReference type="NCBI Taxonomy" id="1323746"/>
    <lineage>
        <taxon>Bacteria</taxon>
        <taxon>Pseudomonadati</taxon>
        <taxon>Pseudomonadota</taxon>
        <taxon>Alphaproteobacteria</taxon>
        <taxon>Hyphomicrobiales</taxon>
        <taxon>Stappiaceae</taxon>
        <taxon>Roseibium</taxon>
    </lineage>
</organism>
<feature type="region of interest" description="Disordered" evidence="1">
    <location>
        <begin position="28"/>
        <end position="51"/>
    </location>
</feature>
<sequence>MIRAALVALVAMTLPAFAGGQNNPDLYGMPVHPKSSDYTSSSRVGSTTVTSGTADGKRFNFTTQDYGDRSVTTGTIDGKYYNRTCRRYGSNVQVCD</sequence>
<dbReference type="AlphaFoldDB" id="A0A916TJU2"/>
<protein>
    <submittedName>
        <fullName evidence="3">Uncharacterized protein</fullName>
    </submittedName>
</protein>
<dbReference type="EMBL" id="BMFA01000006">
    <property type="protein sequence ID" value="GGB49201.1"/>
    <property type="molecule type" value="Genomic_DNA"/>
</dbReference>
<reference evidence="3" key="2">
    <citation type="submission" date="2020-09" db="EMBL/GenBank/DDBJ databases">
        <authorList>
            <person name="Sun Q."/>
            <person name="Zhou Y."/>
        </authorList>
    </citation>
    <scope>NUCLEOTIDE SEQUENCE</scope>
    <source>
        <strain evidence="3">CGMCC 1.12426</strain>
    </source>
</reference>
<evidence type="ECO:0000256" key="2">
    <source>
        <dbReference type="SAM" id="SignalP"/>
    </source>
</evidence>
<keyword evidence="2" id="KW-0732">Signal</keyword>
<evidence type="ECO:0000256" key="1">
    <source>
        <dbReference type="SAM" id="MobiDB-lite"/>
    </source>
</evidence>
<reference evidence="3" key="1">
    <citation type="journal article" date="2014" name="Int. J. Syst. Evol. Microbiol.">
        <title>Complete genome sequence of Corynebacterium casei LMG S-19264T (=DSM 44701T), isolated from a smear-ripened cheese.</title>
        <authorList>
            <consortium name="US DOE Joint Genome Institute (JGI-PGF)"/>
            <person name="Walter F."/>
            <person name="Albersmeier A."/>
            <person name="Kalinowski J."/>
            <person name="Ruckert C."/>
        </authorList>
    </citation>
    <scope>NUCLEOTIDE SEQUENCE</scope>
    <source>
        <strain evidence="3">CGMCC 1.12426</strain>
    </source>
</reference>
<evidence type="ECO:0000313" key="4">
    <source>
        <dbReference type="Proteomes" id="UP000605148"/>
    </source>
</evidence>
<comment type="caution">
    <text evidence="3">The sequence shown here is derived from an EMBL/GenBank/DDBJ whole genome shotgun (WGS) entry which is preliminary data.</text>
</comment>
<gene>
    <name evidence="3" type="ORF">GCM10011316_21670</name>
</gene>
<dbReference type="Proteomes" id="UP000605148">
    <property type="component" value="Unassembled WGS sequence"/>
</dbReference>
<accession>A0A916TJU2</accession>
<keyword evidence="4" id="KW-1185">Reference proteome</keyword>
<dbReference type="RefSeq" id="WP_150496340.1">
    <property type="nucleotide sequence ID" value="NZ_BMFA01000006.1"/>
</dbReference>
<feature type="chain" id="PRO_5037309339" evidence="2">
    <location>
        <begin position="19"/>
        <end position="96"/>
    </location>
</feature>
<feature type="compositionally biased region" description="Low complexity" evidence="1">
    <location>
        <begin position="39"/>
        <end position="51"/>
    </location>
</feature>
<evidence type="ECO:0000313" key="3">
    <source>
        <dbReference type="EMBL" id="GGB49201.1"/>
    </source>
</evidence>
<name>A0A916TJU2_9HYPH</name>